<name>A0A1I2N3C2_9EURY</name>
<keyword evidence="2" id="KW-0808">Transferase</keyword>
<dbReference type="RefSeq" id="WP_092889080.1">
    <property type="nucleotide sequence ID" value="NZ_FOOQ01000001.1"/>
</dbReference>
<organism evidence="2 3">
    <name type="scientific">Halopelagius inordinatus</name>
    <dbReference type="NCBI Taxonomy" id="553467"/>
    <lineage>
        <taxon>Archaea</taxon>
        <taxon>Methanobacteriati</taxon>
        <taxon>Methanobacteriota</taxon>
        <taxon>Stenosarchaea group</taxon>
        <taxon>Halobacteria</taxon>
        <taxon>Halobacteriales</taxon>
        <taxon>Haloferacaceae</taxon>
    </lineage>
</organism>
<keyword evidence="2" id="KW-0489">Methyltransferase</keyword>
<dbReference type="Gene3D" id="3.40.50.150">
    <property type="entry name" value="Vaccinia Virus protein VP39"/>
    <property type="match status" value="1"/>
</dbReference>
<evidence type="ECO:0000313" key="3">
    <source>
        <dbReference type="Proteomes" id="UP000198876"/>
    </source>
</evidence>
<keyword evidence="3" id="KW-1185">Reference proteome</keyword>
<evidence type="ECO:0000259" key="1">
    <source>
        <dbReference type="Pfam" id="PF05050"/>
    </source>
</evidence>
<dbReference type="InterPro" id="IPR006342">
    <property type="entry name" value="FkbM_mtfrase"/>
</dbReference>
<dbReference type="GO" id="GO:0032259">
    <property type="term" value="P:methylation"/>
    <property type="evidence" value="ECO:0007669"/>
    <property type="project" value="UniProtKB-KW"/>
</dbReference>
<dbReference type="EMBL" id="FOOQ01000001">
    <property type="protein sequence ID" value="SFF96217.1"/>
    <property type="molecule type" value="Genomic_DNA"/>
</dbReference>
<dbReference type="OrthoDB" id="275825at2157"/>
<dbReference type="Pfam" id="PF05050">
    <property type="entry name" value="Methyltransf_21"/>
    <property type="match status" value="1"/>
</dbReference>
<accession>A0A1I2N3C2</accession>
<protein>
    <submittedName>
        <fullName evidence="2">Methyltransferase, FkbM family</fullName>
    </submittedName>
</protein>
<proteinExistence type="predicted"/>
<dbReference type="GO" id="GO:0008168">
    <property type="term" value="F:methyltransferase activity"/>
    <property type="evidence" value="ECO:0007669"/>
    <property type="project" value="UniProtKB-KW"/>
</dbReference>
<evidence type="ECO:0000313" key="2">
    <source>
        <dbReference type="EMBL" id="SFF96217.1"/>
    </source>
</evidence>
<feature type="domain" description="Methyltransferase FkbM" evidence="1">
    <location>
        <begin position="78"/>
        <end position="238"/>
    </location>
</feature>
<dbReference type="Proteomes" id="UP000198876">
    <property type="component" value="Unassembled WGS sequence"/>
</dbReference>
<gene>
    <name evidence="2" type="ORF">SAMN04488063_0942</name>
</gene>
<dbReference type="AlphaFoldDB" id="A0A1I2N3C2"/>
<dbReference type="CDD" id="cd02440">
    <property type="entry name" value="AdoMet_MTases"/>
    <property type="match status" value="1"/>
</dbReference>
<dbReference type="InterPro" id="IPR029063">
    <property type="entry name" value="SAM-dependent_MTases_sf"/>
</dbReference>
<dbReference type="InterPro" id="IPR052514">
    <property type="entry name" value="SAM-dependent_MTase"/>
</dbReference>
<reference evidence="3" key="1">
    <citation type="submission" date="2016-10" db="EMBL/GenBank/DDBJ databases">
        <authorList>
            <person name="Varghese N."/>
            <person name="Submissions S."/>
        </authorList>
    </citation>
    <scope>NUCLEOTIDE SEQUENCE [LARGE SCALE GENOMIC DNA]</scope>
    <source>
        <strain evidence="3">CGMCC 1.7739</strain>
    </source>
</reference>
<sequence length="249" mass="27228">MLRSLRGVGRSLFRTGRSAVFSAYYAAVRINHRRELYAPRKRVGDAEFRSYELVNKHGRDLLLGRLLTNCAPGATVYDVGANTGTYTLAVAAARPDASVVAFEPNPDVREQLATNVRRNGFENVAVRGEGVGDRSGTRTFYRSTYDELGSFRRANAAGWEARVRDAVEVPVVTLDDVVASGEVPPPDHLKVDVEGFGGEVFDGARETLETHRPTVYFEPHGREEASAVASILDAAGYSIRTRPGAWVAE</sequence>
<dbReference type="NCBIfam" id="TIGR01444">
    <property type="entry name" value="fkbM_fam"/>
    <property type="match status" value="1"/>
</dbReference>
<dbReference type="STRING" id="553467.SAMN04488063_0942"/>
<dbReference type="SUPFAM" id="SSF53335">
    <property type="entry name" value="S-adenosyl-L-methionine-dependent methyltransferases"/>
    <property type="match status" value="1"/>
</dbReference>
<dbReference type="PANTHER" id="PTHR34203:SF15">
    <property type="entry name" value="SLL1173 PROTEIN"/>
    <property type="match status" value="1"/>
</dbReference>
<dbReference type="PANTHER" id="PTHR34203">
    <property type="entry name" value="METHYLTRANSFERASE, FKBM FAMILY PROTEIN"/>
    <property type="match status" value="1"/>
</dbReference>